<evidence type="ECO:0000313" key="3">
    <source>
        <dbReference type="Proteomes" id="UP000193689"/>
    </source>
</evidence>
<name>A0A1Y2DTM9_9PEZI</name>
<feature type="region of interest" description="Disordered" evidence="1">
    <location>
        <begin position="1"/>
        <end position="25"/>
    </location>
</feature>
<reference evidence="2 3" key="1">
    <citation type="submission" date="2016-07" db="EMBL/GenBank/DDBJ databases">
        <title>Pervasive Adenine N6-methylation of Active Genes in Fungi.</title>
        <authorList>
            <consortium name="DOE Joint Genome Institute"/>
            <person name="Mondo S.J."/>
            <person name="Dannebaum R.O."/>
            <person name="Kuo R.C."/>
            <person name="Labutti K."/>
            <person name="Haridas S."/>
            <person name="Kuo A."/>
            <person name="Salamov A."/>
            <person name="Ahrendt S.R."/>
            <person name="Lipzen A."/>
            <person name="Sullivan W."/>
            <person name="Andreopoulos W.B."/>
            <person name="Clum A."/>
            <person name="Lindquist E."/>
            <person name="Daum C."/>
            <person name="Ramamoorthy G.K."/>
            <person name="Gryganskyi A."/>
            <person name="Culley D."/>
            <person name="Magnuson J.K."/>
            <person name="James T.Y."/>
            <person name="O'Malley M.A."/>
            <person name="Stajich J.E."/>
            <person name="Spatafora J.W."/>
            <person name="Visel A."/>
            <person name="Grigoriev I.V."/>
        </authorList>
    </citation>
    <scope>NUCLEOTIDE SEQUENCE [LARGE SCALE GENOMIC DNA]</scope>
    <source>
        <strain evidence="2 3">CBS 129021</strain>
    </source>
</reference>
<proteinExistence type="predicted"/>
<evidence type="ECO:0000256" key="1">
    <source>
        <dbReference type="SAM" id="MobiDB-lite"/>
    </source>
</evidence>
<evidence type="ECO:0000313" key="2">
    <source>
        <dbReference type="EMBL" id="ORY62529.1"/>
    </source>
</evidence>
<dbReference type="AlphaFoldDB" id="A0A1Y2DTM9"/>
<comment type="caution">
    <text evidence="2">The sequence shown here is derived from an EMBL/GenBank/DDBJ whole genome shotgun (WGS) entry which is preliminary data.</text>
</comment>
<keyword evidence="3" id="KW-1185">Reference proteome</keyword>
<dbReference type="RefSeq" id="XP_040714365.1">
    <property type="nucleotide sequence ID" value="XM_040864074.1"/>
</dbReference>
<dbReference type="EMBL" id="MCFJ01000009">
    <property type="protein sequence ID" value="ORY62529.1"/>
    <property type="molecule type" value="Genomic_DNA"/>
</dbReference>
<gene>
    <name evidence="2" type="ORF">BCR38DRAFT_486799</name>
</gene>
<protein>
    <submittedName>
        <fullName evidence="2">Uncharacterized protein</fullName>
    </submittedName>
</protein>
<sequence length="130" mass="14576">MAALRCGAKRPYATQRPPLSHGGSNKPIIIGLVALTVPATYMAYQRTEVAYSTPFPDDPAKIPTPPQLDPVARFRNAKEANANGRKHLHPEHLEPEVYKPAFGRVHQRKRVDGPPDGRNHKDLNDRNKWI</sequence>
<feature type="region of interest" description="Disordered" evidence="1">
    <location>
        <begin position="79"/>
        <end position="130"/>
    </location>
</feature>
<dbReference type="InParanoid" id="A0A1Y2DTM9"/>
<organism evidence="2 3">
    <name type="scientific">Pseudomassariella vexata</name>
    <dbReference type="NCBI Taxonomy" id="1141098"/>
    <lineage>
        <taxon>Eukaryota</taxon>
        <taxon>Fungi</taxon>
        <taxon>Dikarya</taxon>
        <taxon>Ascomycota</taxon>
        <taxon>Pezizomycotina</taxon>
        <taxon>Sordariomycetes</taxon>
        <taxon>Xylariomycetidae</taxon>
        <taxon>Amphisphaeriales</taxon>
        <taxon>Pseudomassariaceae</taxon>
        <taxon>Pseudomassariella</taxon>
    </lineage>
</organism>
<feature type="compositionally biased region" description="Basic and acidic residues" evidence="1">
    <location>
        <begin position="110"/>
        <end position="130"/>
    </location>
</feature>
<accession>A0A1Y2DTM9</accession>
<dbReference type="OrthoDB" id="5243030at2759"/>
<dbReference type="GeneID" id="63780286"/>
<dbReference type="Proteomes" id="UP000193689">
    <property type="component" value="Unassembled WGS sequence"/>
</dbReference>